<accession>A0A1G6VZ36</accession>
<sequence>MAPCETLLRTGPSLTHCILGVGGLHWRRVPADLGRLATREATTRCCLCDKRGDALYRASADEMAGSV</sequence>
<evidence type="ECO:0000313" key="1">
    <source>
        <dbReference type="EMBL" id="SDD58055.1"/>
    </source>
</evidence>
<organism evidence="1 2">
    <name type="scientific">Actinokineospora iranica</name>
    <dbReference type="NCBI Taxonomy" id="1271860"/>
    <lineage>
        <taxon>Bacteria</taxon>
        <taxon>Bacillati</taxon>
        <taxon>Actinomycetota</taxon>
        <taxon>Actinomycetes</taxon>
        <taxon>Pseudonocardiales</taxon>
        <taxon>Pseudonocardiaceae</taxon>
        <taxon>Actinokineospora</taxon>
    </lineage>
</organism>
<dbReference type="AlphaFoldDB" id="A0A1G6VZ36"/>
<dbReference type="EMBL" id="FMZZ01000013">
    <property type="protein sequence ID" value="SDD58055.1"/>
    <property type="molecule type" value="Genomic_DNA"/>
</dbReference>
<dbReference type="Proteomes" id="UP000199501">
    <property type="component" value="Unassembled WGS sequence"/>
</dbReference>
<dbReference type="STRING" id="1271860.SAMN05216174_113141"/>
<reference evidence="2" key="1">
    <citation type="submission" date="2016-10" db="EMBL/GenBank/DDBJ databases">
        <authorList>
            <person name="Varghese N."/>
            <person name="Submissions S."/>
        </authorList>
    </citation>
    <scope>NUCLEOTIDE SEQUENCE [LARGE SCALE GENOMIC DNA]</scope>
    <source>
        <strain evidence="2">IBRC-M 10403</strain>
    </source>
</reference>
<proteinExistence type="predicted"/>
<keyword evidence="2" id="KW-1185">Reference proteome</keyword>
<name>A0A1G6VZ36_9PSEU</name>
<gene>
    <name evidence="1" type="ORF">SAMN05216174_113141</name>
</gene>
<evidence type="ECO:0000313" key="2">
    <source>
        <dbReference type="Proteomes" id="UP000199501"/>
    </source>
</evidence>
<protein>
    <submittedName>
        <fullName evidence="1">Uncharacterized protein</fullName>
    </submittedName>
</protein>